<evidence type="ECO:0000313" key="3">
    <source>
        <dbReference type="Proteomes" id="UP000253729"/>
    </source>
</evidence>
<keyword evidence="1" id="KW-0732">Signal</keyword>
<feature type="signal peptide" evidence="1">
    <location>
        <begin position="1"/>
        <end position="25"/>
    </location>
</feature>
<organism evidence="2 3">
    <name type="scientific">Aspergillus welwitschiae</name>
    <dbReference type="NCBI Taxonomy" id="1341132"/>
    <lineage>
        <taxon>Eukaryota</taxon>
        <taxon>Fungi</taxon>
        <taxon>Dikarya</taxon>
        <taxon>Ascomycota</taxon>
        <taxon>Pezizomycotina</taxon>
        <taxon>Eurotiomycetes</taxon>
        <taxon>Eurotiomycetidae</taxon>
        <taxon>Eurotiales</taxon>
        <taxon>Aspergillaceae</taxon>
        <taxon>Aspergillus</taxon>
        <taxon>Aspergillus subgen. Circumdati</taxon>
    </lineage>
</organism>
<proteinExistence type="predicted"/>
<dbReference type="AlphaFoldDB" id="A0A3F3QHV2"/>
<dbReference type="GeneID" id="38132895"/>
<gene>
    <name evidence="2" type="ORF">BDQ94DRAFT_134784</name>
</gene>
<protein>
    <submittedName>
        <fullName evidence="2">Uncharacterized protein</fullName>
    </submittedName>
</protein>
<dbReference type="EMBL" id="KZ852033">
    <property type="protein sequence ID" value="RDH38868.1"/>
    <property type="molecule type" value="Genomic_DNA"/>
</dbReference>
<dbReference type="PROSITE" id="PS51257">
    <property type="entry name" value="PROKAR_LIPOPROTEIN"/>
    <property type="match status" value="1"/>
</dbReference>
<evidence type="ECO:0000256" key="1">
    <source>
        <dbReference type="SAM" id="SignalP"/>
    </source>
</evidence>
<dbReference type="RefSeq" id="XP_026631890.1">
    <property type="nucleotide sequence ID" value="XM_026764539.1"/>
</dbReference>
<sequence length="54" mass="6307">MYSLRIGSFALFYLFTCSCWTSVSSGVQHCSVQYCYRMTLHQLLALCAVYRHFN</sequence>
<dbReference type="Proteomes" id="UP000253729">
    <property type="component" value="Unassembled WGS sequence"/>
</dbReference>
<evidence type="ECO:0000313" key="2">
    <source>
        <dbReference type="EMBL" id="RDH38868.1"/>
    </source>
</evidence>
<accession>A0A3F3QHV2</accession>
<reference evidence="2 3" key="1">
    <citation type="submission" date="2018-07" db="EMBL/GenBank/DDBJ databases">
        <title>The genomes of Aspergillus section Nigri reveals drivers in fungal speciation.</title>
        <authorList>
            <consortium name="DOE Joint Genome Institute"/>
            <person name="Vesth T.C."/>
            <person name="Nybo J."/>
            <person name="Theobald S."/>
            <person name="Brandl J."/>
            <person name="Frisvad J.C."/>
            <person name="Nielsen K.F."/>
            <person name="Lyhne E.K."/>
            <person name="Kogle M.E."/>
            <person name="Kuo A."/>
            <person name="Riley R."/>
            <person name="Clum A."/>
            <person name="Nolan M."/>
            <person name="Lipzen A."/>
            <person name="Salamov A."/>
            <person name="Henrissat B."/>
            <person name="Wiebenga A."/>
            <person name="De vries R.P."/>
            <person name="Grigoriev I.V."/>
            <person name="Mortensen U.H."/>
            <person name="Andersen M.R."/>
            <person name="Baker S.E."/>
        </authorList>
    </citation>
    <scope>NUCLEOTIDE SEQUENCE [LARGE SCALE GENOMIC DNA]</scope>
    <source>
        <strain evidence="2 3">CBS 139.54b</strain>
    </source>
</reference>
<keyword evidence="3" id="KW-1185">Reference proteome</keyword>
<feature type="chain" id="PRO_5017651575" evidence="1">
    <location>
        <begin position="26"/>
        <end position="54"/>
    </location>
</feature>
<name>A0A3F3QHV2_9EURO</name>